<dbReference type="SFLD" id="SFLDG01129">
    <property type="entry name" value="C1.5:_HAD__Beta-PGM__Phosphata"/>
    <property type="match status" value="1"/>
</dbReference>
<dbReference type="SFLD" id="SFLDS00003">
    <property type="entry name" value="Haloacid_Dehalogenase"/>
    <property type="match status" value="1"/>
</dbReference>
<dbReference type="InterPro" id="IPR036412">
    <property type="entry name" value="HAD-like_sf"/>
</dbReference>
<accession>A0ABU9CQC0</accession>
<dbReference type="NCBIfam" id="TIGR01509">
    <property type="entry name" value="HAD-SF-IA-v3"/>
    <property type="match status" value="1"/>
</dbReference>
<dbReference type="Proteomes" id="UP001365405">
    <property type="component" value="Unassembled WGS sequence"/>
</dbReference>
<evidence type="ECO:0000313" key="2">
    <source>
        <dbReference type="Proteomes" id="UP001365405"/>
    </source>
</evidence>
<dbReference type="InterPro" id="IPR023198">
    <property type="entry name" value="PGP-like_dom2"/>
</dbReference>
<reference evidence="1 2" key="1">
    <citation type="submission" date="2024-04" db="EMBL/GenBank/DDBJ databases">
        <title>Novel species of the genus Ideonella isolated from streams.</title>
        <authorList>
            <person name="Lu H."/>
        </authorList>
    </citation>
    <scope>NUCLEOTIDE SEQUENCE [LARGE SCALE GENOMIC DNA]</scope>
    <source>
        <strain evidence="1 2">DXS22W</strain>
    </source>
</reference>
<proteinExistence type="predicted"/>
<dbReference type="Gene3D" id="3.40.50.1000">
    <property type="entry name" value="HAD superfamily/HAD-like"/>
    <property type="match status" value="1"/>
</dbReference>
<dbReference type="RefSeq" id="WP_341412669.1">
    <property type="nucleotide sequence ID" value="NZ_JBBUTH010000010.1"/>
</dbReference>
<name>A0ABU9CQC0_9BURK</name>
<dbReference type="Gene3D" id="1.10.150.240">
    <property type="entry name" value="Putative phosphatase, domain 2"/>
    <property type="match status" value="1"/>
</dbReference>
<comment type="caution">
    <text evidence="1">The sequence shown here is derived from an EMBL/GenBank/DDBJ whole genome shotgun (WGS) entry which is preliminary data.</text>
</comment>
<protein>
    <submittedName>
        <fullName evidence="1">HAD-IA family hydrolase</fullName>
    </submittedName>
</protein>
<keyword evidence="1" id="KW-0378">Hydrolase</keyword>
<dbReference type="InterPro" id="IPR006439">
    <property type="entry name" value="HAD-SF_hydro_IA"/>
</dbReference>
<dbReference type="Pfam" id="PF00702">
    <property type="entry name" value="Hydrolase"/>
    <property type="match status" value="1"/>
</dbReference>
<dbReference type="SUPFAM" id="SSF56784">
    <property type="entry name" value="HAD-like"/>
    <property type="match status" value="1"/>
</dbReference>
<dbReference type="EMBL" id="JBBUTH010000010">
    <property type="protein sequence ID" value="MEK8052935.1"/>
    <property type="molecule type" value="Genomic_DNA"/>
</dbReference>
<evidence type="ECO:0000313" key="1">
    <source>
        <dbReference type="EMBL" id="MEK8052935.1"/>
    </source>
</evidence>
<sequence>MPMPLAPSPAPQAGLPITAVIFDMDGLLLDTEGFYTQSTQAIAGRFGKVFDWRLKQHTLGLGALPFATMIVQALELPMTPQDFLAEREPMLEQLFVQAEAMPGAEALVRHLAAHGVPIAVATSSRRHYVDLKTQRHRDWFALFDAIVTPDDPEVHAAKPAPDLYAVAARRIGADPARTLAFEDSPNGVLSAVAAGLRAIAVPDPAMDRSRYTEATAILDGLQHFRPQDWGLPAMA</sequence>
<gene>
    <name evidence="1" type="ORF">AACH10_21970</name>
</gene>
<dbReference type="PANTHER" id="PTHR18901">
    <property type="entry name" value="2-DEOXYGLUCOSE-6-PHOSPHATE PHOSPHATASE 2"/>
    <property type="match status" value="1"/>
</dbReference>
<dbReference type="GO" id="GO:0016787">
    <property type="term" value="F:hydrolase activity"/>
    <property type="evidence" value="ECO:0007669"/>
    <property type="project" value="UniProtKB-KW"/>
</dbReference>
<dbReference type="InterPro" id="IPR023214">
    <property type="entry name" value="HAD_sf"/>
</dbReference>
<keyword evidence="2" id="KW-1185">Reference proteome</keyword>
<dbReference type="PANTHER" id="PTHR18901:SF38">
    <property type="entry name" value="PSEUDOURIDINE-5'-PHOSPHATASE"/>
    <property type="match status" value="1"/>
</dbReference>
<organism evidence="1 2">
    <name type="scientific">Pseudaquabacterium inlustre</name>
    <dbReference type="NCBI Taxonomy" id="2984192"/>
    <lineage>
        <taxon>Bacteria</taxon>
        <taxon>Pseudomonadati</taxon>
        <taxon>Pseudomonadota</taxon>
        <taxon>Betaproteobacteria</taxon>
        <taxon>Burkholderiales</taxon>
        <taxon>Sphaerotilaceae</taxon>
        <taxon>Pseudaquabacterium</taxon>
    </lineage>
</organism>